<dbReference type="Pfam" id="PF07876">
    <property type="entry name" value="Dabb"/>
    <property type="match status" value="1"/>
</dbReference>
<accession>A0A5C1QBL4</accession>
<organism evidence="2 3">
    <name type="scientific">Thiospirochaeta perfilievii</name>
    <dbReference type="NCBI Taxonomy" id="252967"/>
    <lineage>
        <taxon>Bacteria</taxon>
        <taxon>Pseudomonadati</taxon>
        <taxon>Spirochaetota</taxon>
        <taxon>Spirochaetia</taxon>
        <taxon>Spirochaetales</taxon>
        <taxon>Spirochaetaceae</taxon>
        <taxon>Thiospirochaeta</taxon>
    </lineage>
</organism>
<dbReference type="Gene3D" id="3.30.70.100">
    <property type="match status" value="1"/>
</dbReference>
<dbReference type="SMART" id="SM00886">
    <property type="entry name" value="Dabb"/>
    <property type="match status" value="1"/>
</dbReference>
<dbReference type="RefSeq" id="WP_149568703.1">
    <property type="nucleotide sequence ID" value="NZ_CP035807.1"/>
</dbReference>
<reference evidence="2 3" key="1">
    <citation type="submission" date="2019-02" db="EMBL/GenBank/DDBJ databases">
        <authorList>
            <person name="Fomenkov A."/>
            <person name="Dubinina G."/>
            <person name="Grabovich M."/>
            <person name="Vincze T."/>
            <person name="Roberts R.J."/>
        </authorList>
    </citation>
    <scope>NUCLEOTIDE SEQUENCE [LARGE SCALE GENOMIC DNA]</scope>
    <source>
        <strain evidence="2 3">P</strain>
    </source>
</reference>
<dbReference type="PANTHER" id="PTHR37832:SF1">
    <property type="entry name" value="STRESS-RESPONSE A_B BARREL DOMAIN-CONTAINING PROTEIN"/>
    <property type="match status" value="1"/>
</dbReference>
<evidence type="ECO:0000313" key="2">
    <source>
        <dbReference type="EMBL" id="QEN05465.1"/>
    </source>
</evidence>
<dbReference type="InterPro" id="IPR011008">
    <property type="entry name" value="Dimeric_a/b-barrel"/>
</dbReference>
<dbReference type="AlphaFoldDB" id="A0A5C1QBL4"/>
<dbReference type="OrthoDB" id="9808130at2"/>
<name>A0A5C1QBL4_9SPIO</name>
<evidence type="ECO:0000313" key="3">
    <source>
        <dbReference type="Proteomes" id="UP000323824"/>
    </source>
</evidence>
<protein>
    <submittedName>
        <fullName evidence="2">Dabb family protein</fullName>
    </submittedName>
</protein>
<sequence length="93" mass="10463">MVKHVVMWRLKNKEDGVFIREEILSLEGKIPGLVSIEAGLDFNQSGAAYDLVLISTHIDREALAIYQDHPEHVRVKNIIVPLVGDRGVVDFDI</sequence>
<evidence type="ECO:0000259" key="1">
    <source>
        <dbReference type="PROSITE" id="PS51502"/>
    </source>
</evidence>
<gene>
    <name evidence="2" type="ORF">EW093_12320</name>
</gene>
<keyword evidence="3" id="KW-1185">Reference proteome</keyword>
<dbReference type="SUPFAM" id="SSF54909">
    <property type="entry name" value="Dimeric alpha+beta barrel"/>
    <property type="match status" value="1"/>
</dbReference>
<dbReference type="InterPro" id="IPR013097">
    <property type="entry name" value="Dabb"/>
</dbReference>
<proteinExistence type="predicted"/>
<reference evidence="2 3" key="2">
    <citation type="submission" date="2019-09" db="EMBL/GenBank/DDBJ databases">
        <title>Complete Genome Sequence and Methylome Analysis of free living Spirochaetas.</title>
        <authorList>
            <person name="Leshcheva N."/>
            <person name="Mikheeva N."/>
        </authorList>
    </citation>
    <scope>NUCLEOTIDE SEQUENCE [LARGE SCALE GENOMIC DNA]</scope>
    <source>
        <strain evidence="2 3">P</strain>
    </source>
</reference>
<dbReference type="PROSITE" id="PS51502">
    <property type="entry name" value="S_R_A_B_BARREL"/>
    <property type="match status" value="1"/>
</dbReference>
<dbReference type="PANTHER" id="PTHR37832">
    <property type="entry name" value="BLL2683 PROTEIN"/>
    <property type="match status" value="1"/>
</dbReference>
<dbReference type="Proteomes" id="UP000323824">
    <property type="component" value="Chromosome"/>
</dbReference>
<dbReference type="KEGG" id="sper:EW093_12320"/>
<dbReference type="EMBL" id="CP035807">
    <property type="protein sequence ID" value="QEN05465.1"/>
    <property type="molecule type" value="Genomic_DNA"/>
</dbReference>
<feature type="domain" description="Stress-response A/B barrel" evidence="1">
    <location>
        <begin position="2"/>
        <end position="91"/>
    </location>
</feature>